<accession>A0A5B1CPD8</accession>
<name>A0A5B1CPD8_9BACT</name>
<keyword evidence="2" id="KW-1185">Reference proteome</keyword>
<dbReference type="Pfam" id="PF13267">
    <property type="entry name" value="DUF4058"/>
    <property type="match status" value="1"/>
</dbReference>
<dbReference type="OrthoDB" id="272536at2"/>
<proteinExistence type="predicted"/>
<evidence type="ECO:0000313" key="2">
    <source>
        <dbReference type="Proteomes" id="UP000322699"/>
    </source>
</evidence>
<dbReference type="RefSeq" id="WP_068258416.1">
    <property type="nucleotide sequence ID" value="NZ_LWSK01000005.1"/>
</dbReference>
<evidence type="ECO:0008006" key="3">
    <source>
        <dbReference type="Google" id="ProtNLM"/>
    </source>
</evidence>
<evidence type="ECO:0000313" key="1">
    <source>
        <dbReference type="EMBL" id="KAA1261719.1"/>
    </source>
</evidence>
<reference evidence="1 2" key="1">
    <citation type="submission" date="2019-08" db="EMBL/GenBank/DDBJ databases">
        <title>Deep-cultivation of Planctomycetes and their phenomic and genomic characterization uncovers novel biology.</title>
        <authorList>
            <person name="Wiegand S."/>
            <person name="Jogler M."/>
            <person name="Boedeker C."/>
            <person name="Pinto D."/>
            <person name="Vollmers J."/>
            <person name="Rivas-Marin E."/>
            <person name="Kohn T."/>
            <person name="Peeters S.H."/>
            <person name="Heuer A."/>
            <person name="Rast P."/>
            <person name="Oberbeckmann S."/>
            <person name="Bunk B."/>
            <person name="Jeske O."/>
            <person name="Meyerdierks A."/>
            <person name="Storesund J.E."/>
            <person name="Kallscheuer N."/>
            <person name="Luecker S."/>
            <person name="Lage O.M."/>
            <person name="Pohl T."/>
            <person name="Merkel B.J."/>
            <person name="Hornburger P."/>
            <person name="Mueller R.-W."/>
            <person name="Bruemmer F."/>
            <person name="Labrenz M."/>
            <person name="Spormann A.M."/>
            <person name="Op Den Camp H."/>
            <person name="Overmann J."/>
            <person name="Amann R."/>
            <person name="Jetten M.S.M."/>
            <person name="Mascher T."/>
            <person name="Medema M.H."/>
            <person name="Devos D.P."/>
            <person name="Kaster A.-K."/>
            <person name="Ovreas L."/>
            <person name="Rohde M."/>
            <person name="Galperin M.Y."/>
            <person name="Jogler C."/>
        </authorList>
    </citation>
    <scope>NUCLEOTIDE SEQUENCE [LARGE SCALE GENOMIC DNA]</scope>
    <source>
        <strain evidence="1 2">LF1</strain>
    </source>
</reference>
<dbReference type="Proteomes" id="UP000322699">
    <property type="component" value="Unassembled WGS sequence"/>
</dbReference>
<sequence length="261" mass="29811">MPSRFPGMDPFIESQMWEDFHTDFIAAIRQMLVPSVRPKYFVEVERRIYLEAHDPETPFRNFIADAVVSKSENALKPSESAGAGVAVLDEVAVEPKTCVIPYPDERRESFITIRGGSQRDIVTVIELLSPTNKRAGTDGRKKYVAKMEEILKTKVHYVEIDLLRDGQRTEVIERPPGDYFAIVSRSSQRPRVDVYGWPLFHTLPTIKIPLSGDDPDVDFNLQEVFNLVYDRAGYDYSIDYKQPLVPAMDEELSKRISKLLA</sequence>
<organism evidence="1 2">
    <name type="scientific">Rubripirellula obstinata</name>
    <dbReference type="NCBI Taxonomy" id="406547"/>
    <lineage>
        <taxon>Bacteria</taxon>
        <taxon>Pseudomonadati</taxon>
        <taxon>Planctomycetota</taxon>
        <taxon>Planctomycetia</taxon>
        <taxon>Pirellulales</taxon>
        <taxon>Pirellulaceae</taxon>
        <taxon>Rubripirellula</taxon>
    </lineage>
</organism>
<dbReference type="EMBL" id="VRLW01000001">
    <property type="protein sequence ID" value="KAA1261719.1"/>
    <property type="molecule type" value="Genomic_DNA"/>
</dbReference>
<gene>
    <name evidence="1" type="ORF">LF1_42740</name>
</gene>
<dbReference type="AlphaFoldDB" id="A0A5B1CPD8"/>
<protein>
    <recommendedName>
        <fullName evidence="3">DUF4058 domain-containing protein</fullName>
    </recommendedName>
</protein>
<dbReference type="InterPro" id="IPR025132">
    <property type="entry name" value="DUF4058"/>
</dbReference>
<comment type="caution">
    <text evidence="1">The sequence shown here is derived from an EMBL/GenBank/DDBJ whole genome shotgun (WGS) entry which is preliminary data.</text>
</comment>